<accession>A0ABX8H9R0</accession>
<reference evidence="2 3" key="1">
    <citation type="submission" date="2021-06" db="EMBL/GenBank/DDBJ databases">
        <title>Whole genome sequence of Paenibacillus sophorae DSM23020 for comparative genomics.</title>
        <authorList>
            <person name="Kim M.-J."/>
            <person name="Lee G."/>
            <person name="Shin J.-H."/>
        </authorList>
    </citation>
    <scope>NUCLEOTIDE SEQUENCE [LARGE SCALE GENOMIC DNA]</scope>
    <source>
        <strain evidence="2 3">DSM 23020</strain>
    </source>
</reference>
<proteinExistence type="predicted"/>
<name>A0ABX8H9R0_9BACL</name>
<gene>
    <name evidence="2" type="ORF">KP014_23190</name>
</gene>
<evidence type="ECO:0000313" key="2">
    <source>
        <dbReference type="EMBL" id="QWU14798.1"/>
    </source>
</evidence>
<dbReference type="RefSeq" id="WP_216700411.1">
    <property type="nucleotide sequence ID" value="NZ_CP076607.1"/>
</dbReference>
<dbReference type="Proteomes" id="UP000683429">
    <property type="component" value="Chromosome"/>
</dbReference>
<dbReference type="EMBL" id="CP076607">
    <property type="protein sequence ID" value="QWU14798.1"/>
    <property type="molecule type" value="Genomic_DNA"/>
</dbReference>
<feature type="region of interest" description="Disordered" evidence="1">
    <location>
        <begin position="28"/>
        <end position="67"/>
    </location>
</feature>
<protein>
    <submittedName>
        <fullName evidence="2">Uncharacterized protein</fullName>
    </submittedName>
</protein>
<evidence type="ECO:0000313" key="3">
    <source>
        <dbReference type="Proteomes" id="UP000683429"/>
    </source>
</evidence>
<keyword evidence="3" id="KW-1185">Reference proteome</keyword>
<organism evidence="2 3">
    <name type="scientific">Paenibacillus sophorae</name>
    <dbReference type="NCBI Taxonomy" id="1333845"/>
    <lineage>
        <taxon>Bacteria</taxon>
        <taxon>Bacillati</taxon>
        <taxon>Bacillota</taxon>
        <taxon>Bacilli</taxon>
        <taxon>Bacillales</taxon>
        <taxon>Paenibacillaceae</taxon>
        <taxon>Paenibacillus</taxon>
    </lineage>
</organism>
<evidence type="ECO:0000256" key="1">
    <source>
        <dbReference type="SAM" id="MobiDB-lite"/>
    </source>
</evidence>
<sequence>MVSYIGYIFNNKCISDEWMSTSGRQYREPGQVQAGLERQMEDGPGGTARERSEAASSLRVSLRRDQR</sequence>